<organism evidence="3 4">
    <name type="scientific">Galliscardovia ingluviei</name>
    <dbReference type="NCBI Taxonomy" id="1769422"/>
    <lineage>
        <taxon>Bacteria</taxon>
        <taxon>Bacillati</taxon>
        <taxon>Actinomycetota</taxon>
        <taxon>Actinomycetes</taxon>
        <taxon>Bifidobacteriales</taxon>
        <taxon>Bifidobacteriaceae</taxon>
        <taxon>Galliscardovia</taxon>
    </lineage>
</organism>
<dbReference type="PANTHER" id="PTHR33608:SF6">
    <property type="entry name" value="BLL2464 PROTEIN"/>
    <property type="match status" value="1"/>
</dbReference>
<reference evidence="3" key="1">
    <citation type="journal article" date="2014" name="Int. J. Syst. Evol. Microbiol.">
        <title>Complete genome sequence of Corynebacterium casei LMG S-19264T (=DSM 44701T), isolated from a smear-ripened cheese.</title>
        <authorList>
            <consortium name="US DOE Joint Genome Institute (JGI-PGF)"/>
            <person name="Walter F."/>
            <person name="Albersmeier A."/>
            <person name="Kalinowski J."/>
            <person name="Ruckert C."/>
        </authorList>
    </citation>
    <scope>NUCLEOTIDE SEQUENCE</scope>
    <source>
        <strain evidence="3">CCM 8606</strain>
    </source>
</reference>
<dbReference type="AlphaFoldDB" id="A0A8J3F0X2"/>
<dbReference type="Pfam" id="PF01882">
    <property type="entry name" value="DUF58"/>
    <property type="match status" value="1"/>
</dbReference>
<evidence type="ECO:0000313" key="4">
    <source>
        <dbReference type="Proteomes" id="UP000619536"/>
    </source>
</evidence>
<keyword evidence="4" id="KW-1185">Reference proteome</keyword>
<evidence type="ECO:0000259" key="2">
    <source>
        <dbReference type="Pfam" id="PF01882"/>
    </source>
</evidence>
<evidence type="ECO:0000256" key="1">
    <source>
        <dbReference type="SAM" id="MobiDB-lite"/>
    </source>
</evidence>
<feature type="compositionally biased region" description="Polar residues" evidence="1">
    <location>
        <begin position="307"/>
        <end position="323"/>
    </location>
</feature>
<dbReference type="InterPro" id="IPR002881">
    <property type="entry name" value="DUF58"/>
</dbReference>
<evidence type="ECO:0000313" key="3">
    <source>
        <dbReference type="EMBL" id="GGI12726.1"/>
    </source>
</evidence>
<reference evidence="3" key="2">
    <citation type="submission" date="2020-09" db="EMBL/GenBank/DDBJ databases">
        <authorList>
            <person name="Sun Q."/>
            <person name="Sedlacek I."/>
        </authorList>
    </citation>
    <scope>NUCLEOTIDE SEQUENCE</scope>
    <source>
        <strain evidence="3">CCM 8606</strain>
    </source>
</reference>
<accession>A0A8J3F0X2</accession>
<dbReference type="PANTHER" id="PTHR33608">
    <property type="entry name" value="BLL2464 PROTEIN"/>
    <property type="match status" value="1"/>
</dbReference>
<feature type="domain" description="DUF58" evidence="2">
    <location>
        <begin position="58"/>
        <end position="233"/>
    </location>
</feature>
<feature type="region of interest" description="Disordered" evidence="1">
    <location>
        <begin position="307"/>
        <end position="329"/>
    </location>
</feature>
<dbReference type="Proteomes" id="UP000619536">
    <property type="component" value="Unassembled WGS sequence"/>
</dbReference>
<dbReference type="EMBL" id="BMDH01000001">
    <property type="protein sequence ID" value="GGI12726.1"/>
    <property type="molecule type" value="Genomic_DNA"/>
</dbReference>
<gene>
    <name evidence="3" type="ORF">GCM10007377_02400</name>
</gene>
<name>A0A8J3F0X2_9BIFI</name>
<comment type="caution">
    <text evidence="3">The sequence shown here is derived from an EMBL/GenBank/DDBJ whole genome shotgun (WGS) entry which is preliminary data.</text>
</comment>
<protein>
    <recommendedName>
        <fullName evidence="2">DUF58 domain-containing protein</fullName>
    </recommendedName>
</protein>
<proteinExistence type="predicted"/>
<sequence length="329" mass="36521">MSSVMSTPAHNSQWVRKRIEAVGSSLSLPAARRALGLLEGVHQSLARGSGLDMRGSHPYTAGEEARHIDWKASARIGKPMVIDYEKSGNDTVLCILDTSERMYTLSPSSERIIDIATDTLRMLGALAIRRGDEIALFSATEQALTRIPCNGGYRGLHAALERIEQQNQSQERDIDSILTFLKKDIHRHALTVIATDELAWTSEHINTLRILAQQRPIILVTVERMNPLSPDGSRIVDGATGRYIPAFLRTQTLSEEVRTRRDFLAQHMRRELTAVAATVIRADSSETMFTTVLQTISQSMRLSAGSSSGLYSTHPKSYASSYHKQIHND</sequence>